<feature type="domain" description="Major facilitator superfamily (MFS) profile" evidence="6">
    <location>
        <begin position="24"/>
        <end position="487"/>
    </location>
</feature>
<evidence type="ECO:0000256" key="2">
    <source>
        <dbReference type="ARBA" id="ARBA00022692"/>
    </source>
</evidence>
<feature type="transmembrane region" description="Helical" evidence="5">
    <location>
        <begin position="394"/>
        <end position="413"/>
    </location>
</feature>
<evidence type="ECO:0000256" key="1">
    <source>
        <dbReference type="ARBA" id="ARBA00004141"/>
    </source>
</evidence>
<feature type="transmembrane region" description="Helical" evidence="5">
    <location>
        <begin position="91"/>
        <end position="110"/>
    </location>
</feature>
<proteinExistence type="predicted"/>
<evidence type="ECO:0000256" key="3">
    <source>
        <dbReference type="ARBA" id="ARBA00022989"/>
    </source>
</evidence>
<reference evidence="8" key="1">
    <citation type="submission" date="2014-03" db="EMBL/GenBank/DDBJ databases">
        <authorList>
            <person name="Aksoy S."/>
            <person name="Warren W."/>
            <person name="Wilson R.K."/>
        </authorList>
    </citation>
    <scope>NUCLEOTIDE SEQUENCE [LARGE SCALE GENOMIC DNA]</scope>
    <source>
        <strain evidence="8">IAEA</strain>
    </source>
</reference>
<keyword evidence="3 5" id="KW-1133">Transmembrane helix</keyword>
<dbReference type="PANTHER" id="PTHR11662">
    <property type="entry name" value="SOLUTE CARRIER FAMILY 17"/>
    <property type="match status" value="1"/>
</dbReference>
<dbReference type="Pfam" id="PF07690">
    <property type="entry name" value="MFS_1"/>
    <property type="match status" value="1"/>
</dbReference>
<dbReference type="PROSITE" id="PS50850">
    <property type="entry name" value="MFS"/>
    <property type="match status" value="1"/>
</dbReference>
<feature type="transmembrane region" description="Helical" evidence="5">
    <location>
        <begin position="460"/>
        <end position="481"/>
    </location>
</feature>
<dbReference type="SUPFAM" id="SSF103473">
    <property type="entry name" value="MFS general substrate transporter"/>
    <property type="match status" value="1"/>
</dbReference>
<accession>A0A1A9WUI3</accession>
<reference evidence="7" key="2">
    <citation type="submission" date="2020-05" db="UniProtKB">
        <authorList>
            <consortium name="EnsemblMetazoa"/>
        </authorList>
    </citation>
    <scope>IDENTIFICATION</scope>
    <source>
        <strain evidence="7">IAEA</strain>
    </source>
</reference>
<feature type="transmembrane region" description="Helical" evidence="5">
    <location>
        <begin position="274"/>
        <end position="292"/>
    </location>
</feature>
<feature type="transmembrane region" description="Helical" evidence="5">
    <location>
        <begin position="179"/>
        <end position="203"/>
    </location>
</feature>
<dbReference type="Proteomes" id="UP000091820">
    <property type="component" value="Unassembled WGS sequence"/>
</dbReference>
<evidence type="ECO:0000256" key="4">
    <source>
        <dbReference type="ARBA" id="ARBA00023136"/>
    </source>
</evidence>
<dbReference type="STRING" id="37001.A0A1A9WUI3"/>
<evidence type="ECO:0000313" key="7">
    <source>
        <dbReference type="EnsemblMetazoa" id="GBRI032665-PA"/>
    </source>
</evidence>
<dbReference type="InterPro" id="IPR050382">
    <property type="entry name" value="MFS_Na/Anion_cotransporter"/>
</dbReference>
<name>A0A1A9WUI3_9MUSC</name>
<dbReference type="PANTHER" id="PTHR11662:SF415">
    <property type="entry name" value="AT30085P-RELATED"/>
    <property type="match status" value="1"/>
</dbReference>
<dbReference type="GO" id="GO:0016020">
    <property type="term" value="C:membrane"/>
    <property type="evidence" value="ECO:0007669"/>
    <property type="project" value="UniProtKB-SubCell"/>
</dbReference>
<dbReference type="InterPro" id="IPR011701">
    <property type="entry name" value="MFS"/>
</dbReference>
<dbReference type="AlphaFoldDB" id="A0A1A9WUI3"/>
<protein>
    <recommendedName>
        <fullName evidence="6">Major facilitator superfamily (MFS) profile domain-containing protein</fullName>
    </recommendedName>
</protein>
<feature type="transmembrane region" description="Helical" evidence="5">
    <location>
        <begin position="367"/>
        <end position="388"/>
    </location>
</feature>
<comment type="subcellular location">
    <subcellularLocation>
        <location evidence="1">Membrane</location>
        <topology evidence="1">Multi-pass membrane protein</topology>
    </subcellularLocation>
</comment>
<evidence type="ECO:0000259" key="6">
    <source>
        <dbReference type="PROSITE" id="PS50850"/>
    </source>
</evidence>
<feature type="transmembrane region" description="Helical" evidence="5">
    <location>
        <begin position="312"/>
        <end position="336"/>
    </location>
</feature>
<sequence length="525" mass="58292">MKAIEQTEFGIAISKYFIIPQRVITSIMGFLAIVTGYSQRVCLSMAITQMVVPKSAVRTIREDDIICPQDADKPPMTGGDYEWTEEQQGRILSFFYIGYLIGHIPGGMLGDYFGFKWVLAGGLLWSVITVFLTPPTVYLTEHIGLAILRIFTGLGQAVVFPNLSVMLSHWVPKHERGKLGALIMGGGQVGTVLAFTLSGIILHSLKWPMVFYIFGIIGLTWCAIFVVLCYSDPVTHPFIKPSEREYLVAELGSHIERKVLPPTPWTAIFTSPKIYALLSAQIGHDWGFYILITYLPKYYNDVLNINIKENGFYATFPFIAMWISSIAHGAVADFLIKKEYMNITNVRKMMTSLGNYRTQIYEAIGSLTLPIAFLAAVGPAIFLILGSYAGCHKALVITYFTCSLLTMGGYYAGMKLTPIDLSPNYSGTIMAISNGTGALFGVVSPYLVGVLTPNATLKEWRVVFWLAFAVLILTAVAYCIWASGEVQEWNDPDVYYENKAARKEAKRLAKEAKKQAELEAQKAQN</sequence>
<feature type="transmembrane region" description="Helical" evidence="5">
    <location>
        <begin position="425"/>
        <end position="448"/>
    </location>
</feature>
<feature type="transmembrane region" description="Helical" evidence="5">
    <location>
        <begin position="117"/>
        <end position="137"/>
    </location>
</feature>
<feature type="transmembrane region" description="Helical" evidence="5">
    <location>
        <begin position="209"/>
        <end position="230"/>
    </location>
</feature>
<evidence type="ECO:0000313" key="8">
    <source>
        <dbReference type="Proteomes" id="UP000091820"/>
    </source>
</evidence>
<dbReference type="InterPro" id="IPR020846">
    <property type="entry name" value="MFS_dom"/>
</dbReference>
<dbReference type="VEuPathDB" id="VectorBase:GBRI032665"/>
<dbReference type="GO" id="GO:0022857">
    <property type="term" value="F:transmembrane transporter activity"/>
    <property type="evidence" value="ECO:0007669"/>
    <property type="project" value="InterPro"/>
</dbReference>
<dbReference type="Gene3D" id="1.20.1250.20">
    <property type="entry name" value="MFS general substrate transporter like domains"/>
    <property type="match status" value="2"/>
</dbReference>
<evidence type="ECO:0000256" key="5">
    <source>
        <dbReference type="SAM" id="Phobius"/>
    </source>
</evidence>
<keyword evidence="2 5" id="KW-0812">Transmembrane</keyword>
<dbReference type="EnsemblMetazoa" id="GBRI032665-RA">
    <property type="protein sequence ID" value="GBRI032665-PA"/>
    <property type="gene ID" value="GBRI032665"/>
</dbReference>
<organism evidence="7 8">
    <name type="scientific">Glossina brevipalpis</name>
    <dbReference type="NCBI Taxonomy" id="37001"/>
    <lineage>
        <taxon>Eukaryota</taxon>
        <taxon>Metazoa</taxon>
        <taxon>Ecdysozoa</taxon>
        <taxon>Arthropoda</taxon>
        <taxon>Hexapoda</taxon>
        <taxon>Insecta</taxon>
        <taxon>Pterygota</taxon>
        <taxon>Neoptera</taxon>
        <taxon>Endopterygota</taxon>
        <taxon>Diptera</taxon>
        <taxon>Brachycera</taxon>
        <taxon>Muscomorpha</taxon>
        <taxon>Hippoboscoidea</taxon>
        <taxon>Glossinidae</taxon>
        <taxon>Glossina</taxon>
    </lineage>
</organism>
<keyword evidence="4 5" id="KW-0472">Membrane</keyword>
<dbReference type="CDD" id="cd17318">
    <property type="entry name" value="MFS_SLC17"/>
    <property type="match status" value="1"/>
</dbReference>
<dbReference type="GO" id="GO:0006820">
    <property type="term" value="P:monoatomic anion transport"/>
    <property type="evidence" value="ECO:0007669"/>
    <property type="project" value="TreeGrafter"/>
</dbReference>
<dbReference type="FunFam" id="1.20.1250.20:FF:000423">
    <property type="entry name" value="Putative inorganic phosphate cotransporter-like Protein"/>
    <property type="match status" value="1"/>
</dbReference>
<feature type="transmembrane region" description="Helical" evidence="5">
    <location>
        <begin position="143"/>
        <end position="167"/>
    </location>
</feature>
<keyword evidence="8" id="KW-1185">Reference proteome</keyword>
<dbReference type="InterPro" id="IPR036259">
    <property type="entry name" value="MFS_trans_sf"/>
</dbReference>